<dbReference type="EMBL" id="JAKMXF010000343">
    <property type="protein sequence ID" value="KAI6647213.1"/>
    <property type="molecule type" value="Genomic_DNA"/>
</dbReference>
<keyword evidence="2 3" id="KW-0472">Membrane</keyword>
<gene>
    <name evidence="5" type="ORF">LOD99_12210</name>
</gene>
<evidence type="ECO:0000259" key="4">
    <source>
        <dbReference type="Pfam" id="PF10256"/>
    </source>
</evidence>
<keyword evidence="6" id="KW-1185">Reference proteome</keyword>
<evidence type="ECO:0000313" key="5">
    <source>
        <dbReference type="EMBL" id="KAI6647213.1"/>
    </source>
</evidence>
<dbReference type="PANTHER" id="PTHR13005:SF4">
    <property type="entry name" value="CYSTEINE-RICH HYDROPHOBIC PROTEIN"/>
    <property type="match status" value="1"/>
</dbReference>
<keyword evidence="3" id="KW-0812">Transmembrane</keyword>
<dbReference type="InterPro" id="IPR039735">
    <property type="entry name" value="CHIC1/2"/>
</dbReference>
<dbReference type="GO" id="GO:0016020">
    <property type="term" value="C:membrane"/>
    <property type="evidence" value="ECO:0007669"/>
    <property type="project" value="UniProtKB-SubCell"/>
</dbReference>
<evidence type="ECO:0000313" key="6">
    <source>
        <dbReference type="Proteomes" id="UP001165289"/>
    </source>
</evidence>
<evidence type="ECO:0000256" key="3">
    <source>
        <dbReference type="SAM" id="Phobius"/>
    </source>
</evidence>
<dbReference type="Pfam" id="PF10256">
    <property type="entry name" value="Erf4"/>
    <property type="match status" value="1"/>
</dbReference>
<organism evidence="5 6">
    <name type="scientific">Oopsacas minuta</name>
    <dbReference type="NCBI Taxonomy" id="111878"/>
    <lineage>
        <taxon>Eukaryota</taxon>
        <taxon>Metazoa</taxon>
        <taxon>Porifera</taxon>
        <taxon>Hexactinellida</taxon>
        <taxon>Hexasterophora</taxon>
        <taxon>Lyssacinosida</taxon>
        <taxon>Leucopsacidae</taxon>
        <taxon>Oopsacas</taxon>
    </lineage>
</organism>
<dbReference type="InterPro" id="IPR019383">
    <property type="entry name" value="Golgin_A_7/ERF4"/>
</dbReference>
<accession>A0AAV7JEU3</accession>
<dbReference type="Proteomes" id="UP001165289">
    <property type="component" value="Unassembled WGS sequence"/>
</dbReference>
<proteinExistence type="predicted"/>
<reference evidence="5 6" key="1">
    <citation type="journal article" date="2023" name="BMC Biol.">
        <title>The compact genome of the sponge Oopsacas minuta (Hexactinellida) is lacking key metazoan core genes.</title>
        <authorList>
            <person name="Santini S."/>
            <person name="Schenkelaars Q."/>
            <person name="Jourda C."/>
            <person name="Duchesne M."/>
            <person name="Belahbib H."/>
            <person name="Rocher C."/>
            <person name="Selva M."/>
            <person name="Riesgo A."/>
            <person name="Vervoort M."/>
            <person name="Leys S.P."/>
            <person name="Kodjabachian L."/>
            <person name="Le Bivic A."/>
            <person name="Borchiellini C."/>
            <person name="Claverie J.M."/>
            <person name="Renard E."/>
        </authorList>
    </citation>
    <scope>NUCLEOTIDE SEQUENCE [LARGE SCALE GENOMIC DNA]</scope>
    <source>
        <strain evidence="5">SPO-2</strain>
    </source>
</reference>
<dbReference type="AlphaFoldDB" id="A0AAV7JEU3"/>
<feature type="transmembrane region" description="Helical" evidence="3">
    <location>
        <begin position="83"/>
        <end position="107"/>
    </location>
</feature>
<comment type="caution">
    <text evidence="5">The sequence shown here is derived from an EMBL/GenBank/DDBJ whole genome shotgun (WGS) entry which is preliminary data.</text>
</comment>
<feature type="domain" description="Golgin subfamily A member 7/ERF4" evidence="4">
    <location>
        <begin position="46"/>
        <end position="134"/>
    </location>
</feature>
<protein>
    <submittedName>
        <fullName evidence="5">Cysteine-rich hydrophobic domain-containing protein 2-like</fullName>
    </submittedName>
</protein>
<keyword evidence="3" id="KW-1133">Transmembrane helix</keyword>
<sequence length="165" mass="18969">MDVDDVINPLPPLPTDPVSYPQISTVPDPIRLQGVGSTTIFGLNNRFSMDYPTVLNGKVAEEEFQKTVYRINRILQYEISQNVKWLLCGCFCCCCTLGISMGPAIILSRNTRNKVQKELSYENVRLYHKIGLHWKLEKESLDDSHLRHYVLVLEFLPKEPILYPD</sequence>
<name>A0AAV7JEU3_9METZ</name>
<comment type="subcellular location">
    <subcellularLocation>
        <location evidence="1">Membrane</location>
    </subcellularLocation>
</comment>
<dbReference type="PANTHER" id="PTHR13005">
    <property type="entry name" value="CYSTEINE-RICH HYDROPHOBIC DOMAIN PROTEIN BRAIN X-LINKED PROTEIN"/>
    <property type="match status" value="1"/>
</dbReference>
<evidence type="ECO:0000256" key="2">
    <source>
        <dbReference type="ARBA" id="ARBA00023136"/>
    </source>
</evidence>
<evidence type="ECO:0000256" key="1">
    <source>
        <dbReference type="ARBA" id="ARBA00004370"/>
    </source>
</evidence>